<dbReference type="NCBIfam" id="TIGR00094">
    <property type="entry name" value="tRNA_TruD_broad"/>
    <property type="match status" value="1"/>
</dbReference>
<dbReference type="Pfam" id="PF01142">
    <property type="entry name" value="TruD"/>
    <property type="match status" value="1"/>
</dbReference>
<accession>K0RB48</accession>
<dbReference type="GO" id="GO:0009982">
    <property type="term" value="F:pseudouridine synthase activity"/>
    <property type="evidence" value="ECO:0007669"/>
    <property type="project" value="InterPro"/>
</dbReference>
<dbReference type="PIRSF" id="PIRSF037016">
    <property type="entry name" value="Pseudouridin_synth_euk_prd"/>
    <property type="match status" value="1"/>
</dbReference>
<dbReference type="InterPro" id="IPR020103">
    <property type="entry name" value="PsdUridine_synth_cat_dom_sf"/>
</dbReference>
<dbReference type="PANTHER" id="PTHR13326">
    <property type="entry name" value="TRNA PSEUDOURIDINE SYNTHASE D"/>
    <property type="match status" value="1"/>
</dbReference>
<dbReference type="CDD" id="cd02576">
    <property type="entry name" value="PseudoU_synth_ScPUS7"/>
    <property type="match status" value="1"/>
</dbReference>
<sequence length="509" mass="56333">MFKASIPADNFGPRKGRKRRVDKNAPPWPADRPDFLRFVVYKENIDTSTAAKDIVRMAHLNPKRGISYAGMKDKRGVTSQFCSAYRATKEQLLAVNRSLAGPKHGGNTSTRGASVIKVGNFSYSSDEVRLGQLKGNRFDVVLRNVDIGLADDIVGDAKTKLVHERLEAAGKALKSRGFVNYFGMQRFGKFRDTHEVGICILKGDHEGAVDVIMREKGNDSNEYQNTAVARKKWAKRFADVDLSDEEAAKDAEMAVAKDVLRSLGRFMVCEKSIVSSLSRNPRDYKRAFGAVSKQMRSMFLHAYQSYIWNKVASMRVETGGYSAQVGDVVLTEDKSASGLRGKSVKILTADDVQNYSITDVVLPLVGGKVVFPEGLSGDLFVELMKEDGINREMFAKVGAVDKELSLGGDYRKLICKPSDVTFEIKQYTDPVQPLLETDLMKSIGEKVAPVVREKASESPEAILYGMVVGFSLPPSSYATIAMRELTKRPTSSEYQSMLELTGKPERNVM</sequence>
<dbReference type="EMBL" id="AGNL01047854">
    <property type="protein sequence ID" value="EJK46271.1"/>
    <property type="molecule type" value="Genomic_DNA"/>
</dbReference>
<reference evidence="5 6" key="1">
    <citation type="journal article" date="2012" name="Genome Biol.">
        <title>Genome and low-iron response of an oceanic diatom adapted to chronic iron limitation.</title>
        <authorList>
            <person name="Lommer M."/>
            <person name="Specht M."/>
            <person name="Roy A.S."/>
            <person name="Kraemer L."/>
            <person name="Andreson R."/>
            <person name="Gutowska M.A."/>
            <person name="Wolf J."/>
            <person name="Bergner S.V."/>
            <person name="Schilhabel M.B."/>
            <person name="Klostermeier U.C."/>
            <person name="Beiko R.G."/>
            <person name="Rosenstiel P."/>
            <person name="Hippler M."/>
            <person name="Laroche J."/>
        </authorList>
    </citation>
    <scope>NUCLEOTIDE SEQUENCE [LARGE SCALE GENOMIC DNA]</scope>
    <source>
        <strain evidence="5 6">CCMP1005</strain>
    </source>
</reference>
<dbReference type="PANTHER" id="PTHR13326:SF21">
    <property type="entry name" value="PSEUDOURIDYLATE SYNTHASE PUS7L"/>
    <property type="match status" value="1"/>
</dbReference>
<feature type="domain" description="TRUD" evidence="4">
    <location>
        <begin position="177"/>
        <end position="416"/>
    </location>
</feature>
<dbReference type="InterPro" id="IPR011760">
    <property type="entry name" value="PsdUridine_synth_TruD_insert"/>
</dbReference>
<dbReference type="Proteomes" id="UP000266841">
    <property type="component" value="Unassembled WGS sequence"/>
</dbReference>
<name>K0RB48_THAOC</name>
<dbReference type="GO" id="GO:0003723">
    <property type="term" value="F:RNA binding"/>
    <property type="evidence" value="ECO:0007669"/>
    <property type="project" value="InterPro"/>
</dbReference>
<dbReference type="GO" id="GO:0005634">
    <property type="term" value="C:nucleus"/>
    <property type="evidence" value="ECO:0007669"/>
    <property type="project" value="TreeGrafter"/>
</dbReference>
<dbReference type="InterPro" id="IPR001656">
    <property type="entry name" value="PsdUridine_synth_TruD"/>
</dbReference>
<dbReference type="AlphaFoldDB" id="K0RB48"/>
<evidence type="ECO:0000313" key="5">
    <source>
        <dbReference type="EMBL" id="EJK46271.1"/>
    </source>
</evidence>
<evidence type="ECO:0000256" key="1">
    <source>
        <dbReference type="ARBA" id="ARBA00007953"/>
    </source>
</evidence>
<dbReference type="InterPro" id="IPR042214">
    <property type="entry name" value="TruD_catalytic"/>
</dbReference>
<comment type="caution">
    <text evidence="5">The sequence shown here is derived from an EMBL/GenBank/DDBJ whole genome shotgun (WGS) entry which is preliminary data.</text>
</comment>
<proteinExistence type="inferred from homology"/>
<evidence type="ECO:0000256" key="2">
    <source>
        <dbReference type="ARBA" id="ARBA00023235"/>
    </source>
</evidence>
<keyword evidence="6" id="KW-1185">Reference proteome</keyword>
<dbReference type="Gene3D" id="3.30.2350.20">
    <property type="entry name" value="TruD, catalytic domain"/>
    <property type="match status" value="2"/>
</dbReference>
<gene>
    <name evidence="5" type="ORF">THAOC_35066</name>
</gene>
<dbReference type="SUPFAM" id="SSF55120">
    <property type="entry name" value="Pseudouridine synthase"/>
    <property type="match status" value="1"/>
</dbReference>
<feature type="region of interest" description="Disordered" evidence="3">
    <location>
        <begin position="1"/>
        <end position="28"/>
    </location>
</feature>
<protein>
    <recommendedName>
        <fullName evidence="4">TRUD domain-containing protein</fullName>
    </recommendedName>
</protein>
<evidence type="ECO:0000256" key="3">
    <source>
        <dbReference type="SAM" id="MobiDB-lite"/>
    </source>
</evidence>
<keyword evidence="2" id="KW-0413">Isomerase</keyword>
<comment type="similarity">
    <text evidence="1">Belongs to the pseudouridine synthase TruD family.</text>
</comment>
<evidence type="ECO:0000259" key="4">
    <source>
        <dbReference type="PROSITE" id="PS50984"/>
    </source>
</evidence>
<dbReference type="PROSITE" id="PS50984">
    <property type="entry name" value="TRUD"/>
    <property type="match status" value="1"/>
</dbReference>
<dbReference type="OMA" id="WINYFGH"/>
<evidence type="ECO:0000313" key="6">
    <source>
        <dbReference type="Proteomes" id="UP000266841"/>
    </source>
</evidence>
<organism evidence="5 6">
    <name type="scientific">Thalassiosira oceanica</name>
    <name type="common">Marine diatom</name>
    <dbReference type="NCBI Taxonomy" id="159749"/>
    <lineage>
        <taxon>Eukaryota</taxon>
        <taxon>Sar</taxon>
        <taxon>Stramenopiles</taxon>
        <taxon>Ochrophyta</taxon>
        <taxon>Bacillariophyta</taxon>
        <taxon>Coscinodiscophyceae</taxon>
        <taxon>Thalassiosirophycidae</taxon>
        <taxon>Thalassiosirales</taxon>
        <taxon>Thalassiosiraceae</taxon>
        <taxon>Thalassiosira</taxon>
    </lineage>
</organism>
<dbReference type="OrthoDB" id="447290at2759"/>
<dbReference type="eggNOG" id="KOG2339">
    <property type="taxonomic scope" value="Eukaryota"/>
</dbReference>
<dbReference type="GO" id="GO:0001522">
    <property type="term" value="P:pseudouridine synthesis"/>
    <property type="evidence" value="ECO:0007669"/>
    <property type="project" value="InterPro"/>
</dbReference>